<dbReference type="RefSeq" id="WP_099248790.1">
    <property type="nucleotide sequence ID" value="NZ_FXXP01000003.1"/>
</dbReference>
<feature type="region of interest" description="Disordered" evidence="1">
    <location>
        <begin position="67"/>
        <end position="90"/>
    </location>
</feature>
<evidence type="ECO:0000256" key="1">
    <source>
        <dbReference type="SAM" id="MobiDB-lite"/>
    </source>
</evidence>
<accession>A0A238JHA2</accession>
<evidence type="ECO:0000313" key="3">
    <source>
        <dbReference type="Proteomes" id="UP000225972"/>
    </source>
</evidence>
<feature type="compositionally biased region" description="Pro residues" evidence="1">
    <location>
        <begin position="78"/>
        <end position="87"/>
    </location>
</feature>
<reference evidence="3" key="1">
    <citation type="submission" date="2017-05" db="EMBL/GenBank/DDBJ databases">
        <authorList>
            <person name="Rodrigo-Torres L."/>
            <person name="Arahal R. D."/>
            <person name="Lucena T."/>
        </authorList>
    </citation>
    <scope>NUCLEOTIDE SEQUENCE [LARGE SCALE GENOMIC DNA]</scope>
    <source>
        <strain evidence="3">CECT 8649</strain>
    </source>
</reference>
<sequence>MAHDGVPADSLRQDVKELVNQLDSCVMPLRRFVDDYHAAGCPAALERDYNNVLQTIQILNETIPVNQQNVTDQTQKIPPAPTSPPPADKAKTAKKDAKIAAFVILFPVAFRQEQKRSISQDQIFDLLCKFDPTQRDKRPSFTAKLANYRKPPKKFLYWVDVEDIHISEPGLVELRRLYAIVREKGGNFEEARRLLEKFAGTRLEDMTSLAA</sequence>
<organism evidence="2 3">
    <name type="scientific">Pelagimonas phthalicica</name>
    <dbReference type="NCBI Taxonomy" id="1037362"/>
    <lineage>
        <taxon>Bacteria</taxon>
        <taxon>Pseudomonadati</taxon>
        <taxon>Pseudomonadota</taxon>
        <taxon>Alphaproteobacteria</taxon>
        <taxon>Rhodobacterales</taxon>
        <taxon>Roseobacteraceae</taxon>
        <taxon>Pelagimonas</taxon>
    </lineage>
</organism>
<dbReference type="Proteomes" id="UP000225972">
    <property type="component" value="Unassembled WGS sequence"/>
</dbReference>
<keyword evidence="3" id="KW-1185">Reference proteome</keyword>
<proteinExistence type="predicted"/>
<gene>
    <name evidence="2" type="ORF">TRP8649_04191</name>
</gene>
<evidence type="ECO:0000313" key="2">
    <source>
        <dbReference type="EMBL" id="SMX30051.1"/>
    </source>
</evidence>
<dbReference type="EMBL" id="FXXP01000003">
    <property type="protein sequence ID" value="SMX30051.1"/>
    <property type="molecule type" value="Genomic_DNA"/>
</dbReference>
<dbReference type="AlphaFoldDB" id="A0A238JHA2"/>
<name>A0A238JHA2_9RHOB</name>
<protein>
    <submittedName>
        <fullName evidence="2">Uncharacterized protein</fullName>
    </submittedName>
</protein>